<feature type="domain" description="DNA repair metallo-beta-lactamase" evidence="7">
    <location>
        <begin position="666"/>
        <end position="786"/>
    </location>
</feature>
<evidence type="ECO:0000259" key="7">
    <source>
        <dbReference type="Pfam" id="PF07522"/>
    </source>
</evidence>
<keyword evidence="4" id="KW-0234">DNA repair</keyword>
<evidence type="ECO:0000256" key="5">
    <source>
        <dbReference type="ARBA" id="ARBA00023242"/>
    </source>
</evidence>
<evidence type="ECO:0000256" key="2">
    <source>
        <dbReference type="ARBA" id="ARBA00010304"/>
    </source>
</evidence>
<reference evidence="8 9" key="1">
    <citation type="submission" date="2024-10" db="EMBL/GenBank/DDBJ databases">
        <title>Updated reference genomes for cyclostephanoid diatoms.</title>
        <authorList>
            <person name="Roberts W.R."/>
            <person name="Alverson A.J."/>
        </authorList>
    </citation>
    <scope>NUCLEOTIDE SEQUENCE [LARGE SCALE GENOMIC DNA]</scope>
    <source>
        <strain evidence="8 9">AJA010-31</strain>
    </source>
</reference>
<evidence type="ECO:0000313" key="9">
    <source>
        <dbReference type="Proteomes" id="UP001530400"/>
    </source>
</evidence>
<evidence type="ECO:0000313" key="8">
    <source>
        <dbReference type="EMBL" id="KAL3782450.1"/>
    </source>
</evidence>
<dbReference type="GO" id="GO:0006281">
    <property type="term" value="P:DNA repair"/>
    <property type="evidence" value="ECO:0007669"/>
    <property type="project" value="UniProtKB-KW"/>
</dbReference>
<dbReference type="Gene3D" id="3.40.50.12650">
    <property type="match status" value="1"/>
</dbReference>
<protein>
    <recommendedName>
        <fullName evidence="7">DNA repair metallo-beta-lactamase domain-containing protein</fullName>
    </recommendedName>
</protein>
<accession>A0ABD3P2D7</accession>
<dbReference type="PANTHER" id="PTHR23240">
    <property type="entry name" value="DNA CROSS-LINK REPAIR PROTEIN PSO2/SNM1-RELATED"/>
    <property type="match status" value="1"/>
</dbReference>
<comment type="subcellular location">
    <subcellularLocation>
        <location evidence="1">Nucleus</location>
    </subcellularLocation>
</comment>
<feature type="non-terminal residue" evidence="8">
    <location>
        <position position="1"/>
    </location>
</feature>
<organism evidence="8 9">
    <name type="scientific">Cyclotella atomus</name>
    <dbReference type="NCBI Taxonomy" id="382360"/>
    <lineage>
        <taxon>Eukaryota</taxon>
        <taxon>Sar</taxon>
        <taxon>Stramenopiles</taxon>
        <taxon>Ochrophyta</taxon>
        <taxon>Bacillariophyta</taxon>
        <taxon>Coscinodiscophyceae</taxon>
        <taxon>Thalassiosirophycidae</taxon>
        <taxon>Stephanodiscales</taxon>
        <taxon>Stephanodiscaceae</taxon>
        <taxon>Cyclotella</taxon>
    </lineage>
</organism>
<comment type="similarity">
    <text evidence="2">Belongs to the DNA repair metallo-beta-lactamase (DRMBL) family.</text>
</comment>
<dbReference type="Proteomes" id="UP001530400">
    <property type="component" value="Unassembled WGS sequence"/>
</dbReference>
<keyword evidence="5" id="KW-0539">Nucleus</keyword>
<feature type="region of interest" description="Disordered" evidence="6">
    <location>
        <begin position="402"/>
        <end position="433"/>
    </location>
</feature>
<dbReference type="AlphaFoldDB" id="A0ABD3P2D7"/>
<dbReference type="Pfam" id="PF07522">
    <property type="entry name" value="DRMBL"/>
    <property type="match status" value="1"/>
</dbReference>
<dbReference type="CDD" id="cd16273">
    <property type="entry name" value="SNM1A-1C-like_MBL-fold"/>
    <property type="match status" value="1"/>
</dbReference>
<dbReference type="SUPFAM" id="SSF56281">
    <property type="entry name" value="Metallo-hydrolase/oxidoreductase"/>
    <property type="match status" value="1"/>
</dbReference>
<evidence type="ECO:0000256" key="3">
    <source>
        <dbReference type="ARBA" id="ARBA00022763"/>
    </source>
</evidence>
<sequence length="804" mass="88820">SIPLDPLEECHVQHEKSTDLIQAANENSTVAAVDIYSTPSNQCENNNNKLHGKRQGAEQDLIALKKPRVSNESTLSNGIFLCNNNEPEGCEHIKEEAGCHQDLLTQSFDEVGDGFGVFAKTDTNMDPKTETAMGISNSYEVATNSSNALVQLNANEQESRRVTLDTSLINNINCKYGQESKGVDDNSTNFDYESVDEVEKYNPELSFASKENIGEEGQDSDDDSEIICWDASEHEPFSCNNDLGPEFNQDARTDSIAVAAAVAAATLQPIADIPKDVCYICGSDLSRLSTGIRGRVAHMKRCSAKNGKLVLGNDDGDLVDDAGDKEEHPKPLSNSSCAVFNPYSKDQWHGNASLDLETSSDATIPRSNNPSKQQTALDKYFKGPVRSLTSVLMAGSKRLAKSKSIEEKTKADTTAKPRGKWGRGGSWQSQNRGNCPGYKKIPGTDFICDGFHYASHTLSNNYFLTHFHSDHYGGITKQWNEGTIYCSAPTANLVNQQLGVEKRWLHPLPMNTPILVESKGKAITVTLLDANHCPGAVMFLFEVGNKRILHVGDFRWNNSIMMGMPQLRAFSNMKPRLDEIFLDTTYCDPKYTLPTQDAAIAAAIKVVKDEIATANMMGTKSLLLFGSYTIGKEKIYLSVARHIKAKVYVDKRRYKILSALEWPKEQMTLFTTVKSESYLWVVPLGHVNFKKMPEYLDDGNKNKSAFAKPYGRVVGFRPTGWTYSTPKKSMEASSSSTTKQHLISSKTSGRFSVHGVPYSEHSSFPELVDCLRCLKPKKITTTVSVSKSEEQCQTLLDAVNKSSD</sequence>
<evidence type="ECO:0000256" key="6">
    <source>
        <dbReference type="SAM" id="MobiDB-lite"/>
    </source>
</evidence>
<dbReference type="Gene3D" id="3.60.15.10">
    <property type="entry name" value="Ribonuclease Z/Hydroxyacylglutathione hydrolase-like"/>
    <property type="match status" value="1"/>
</dbReference>
<comment type="caution">
    <text evidence="8">The sequence shown here is derived from an EMBL/GenBank/DDBJ whole genome shotgun (WGS) entry which is preliminary data.</text>
</comment>
<dbReference type="FunFam" id="3.40.50.12650:FF:000001">
    <property type="entry name" value="DNA cross-link repair 1A"/>
    <property type="match status" value="1"/>
</dbReference>
<name>A0ABD3P2D7_9STRA</name>
<dbReference type="InterPro" id="IPR011084">
    <property type="entry name" value="DRMBL"/>
</dbReference>
<dbReference type="PANTHER" id="PTHR23240:SF35">
    <property type="entry name" value="DNA REPAIR METALLO-BETA-LACTAMASE FAMILY PROTEIN-RELATED"/>
    <property type="match status" value="1"/>
</dbReference>
<dbReference type="GO" id="GO:0005634">
    <property type="term" value="C:nucleus"/>
    <property type="evidence" value="ECO:0007669"/>
    <property type="project" value="UniProtKB-SubCell"/>
</dbReference>
<keyword evidence="3" id="KW-0227">DNA damage</keyword>
<evidence type="ECO:0000256" key="1">
    <source>
        <dbReference type="ARBA" id="ARBA00004123"/>
    </source>
</evidence>
<feature type="compositionally biased region" description="Basic and acidic residues" evidence="6">
    <location>
        <begin position="403"/>
        <end position="415"/>
    </location>
</feature>
<gene>
    <name evidence="8" type="ORF">ACHAWO_013935</name>
</gene>
<dbReference type="EMBL" id="JALLPJ020000806">
    <property type="protein sequence ID" value="KAL3782450.1"/>
    <property type="molecule type" value="Genomic_DNA"/>
</dbReference>
<evidence type="ECO:0000256" key="4">
    <source>
        <dbReference type="ARBA" id="ARBA00023204"/>
    </source>
</evidence>
<dbReference type="InterPro" id="IPR036866">
    <property type="entry name" value="RibonucZ/Hydroxyglut_hydro"/>
</dbReference>
<keyword evidence="9" id="KW-1185">Reference proteome</keyword>
<proteinExistence type="inferred from homology"/>